<feature type="non-terminal residue" evidence="3">
    <location>
        <position position="168"/>
    </location>
</feature>
<protein>
    <recommendedName>
        <fullName evidence="2">Rho-GAP domain-containing protein</fullName>
    </recommendedName>
</protein>
<evidence type="ECO:0000259" key="2">
    <source>
        <dbReference type="PROSITE" id="PS50238"/>
    </source>
</evidence>
<dbReference type="SMART" id="SM00324">
    <property type="entry name" value="RhoGAP"/>
    <property type="match status" value="1"/>
</dbReference>
<dbReference type="InterPro" id="IPR008936">
    <property type="entry name" value="Rho_GTPase_activation_prot"/>
</dbReference>
<comment type="caution">
    <text evidence="3">The sequence shown here is derived from an EMBL/GenBank/DDBJ whole genome shotgun (WGS) entry which is preliminary data.</text>
</comment>
<keyword evidence="4" id="KW-1185">Reference proteome</keyword>
<dbReference type="OrthoDB" id="185175at2759"/>
<evidence type="ECO:0000313" key="3">
    <source>
        <dbReference type="EMBL" id="OTF77960.1"/>
    </source>
</evidence>
<keyword evidence="1" id="KW-0343">GTPase activation</keyword>
<dbReference type="AlphaFoldDB" id="A0A1Y3BAN1"/>
<dbReference type="Pfam" id="PF00620">
    <property type="entry name" value="RhoGAP"/>
    <property type="match status" value="1"/>
</dbReference>
<dbReference type="EMBL" id="MUJZ01030122">
    <property type="protein sequence ID" value="OTF77960.1"/>
    <property type="molecule type" value="Genomic_DNA"/>
</dbReference>
<gene>
    <name evidence="3" type="ORF">BLA29_009520</name>
</gene>
<organism evidence="3 4">
    <name type="scientific">Euroglyphus maynei</name>
    <name type="common">Mayne's house dust mite</name>
    <dbReference type="NCBI Taxonomy" id="6958"/>
    <lineage>
        <taxon>Eukaryota</taxon>
        <taxon>Metazoa</taxon>
        <taxon>Ecdysozoa</taxon>
        <taxon>Arthropoda</taxon>
        <taxon>Chelicerata</taxon>
        <taxon>Arachnida</taxon>
        <taxon>Acari</taxon>
        <taxon>Acariformes</taxon>
        <taxon>Sarcoptiformes</taxon>
        <taxon>Astigmata</taxon>
        <taxon>Psoroptidia</taxon>
        <taxon>Analgoidea</taxon>
        <taxon>Pyroglyphidae</taxon>
        <taxon>Pyroglyphinae</taxon>
        <taxon>Euroglyphus</taxon>
    </lineage>
</organism>
<feature type="domain" description="Rho-GAP" evidence="2">
    <location>
        <begin position="29"/>
        <end position="168"/>
    </location>
</feature>
<dbReference type="Gene3D" id="1.10.555.10">
    <property type="entry name" value="Rho GTPase activation protein"/>
    <property type="match status" value="1"/>
</dbReference>
<dbReference type="InterPro" id="IPR000198">
    <property type="entry name" value="RhoGAP_dom"/>
</dbReference>
<dbReference type="InterPro" id="IPR050729">
    <property type="entry name" value="Rho-GAP"/>
</dbReference>
<dbReference type="GO" id="GO:0005096">
    <property type="term" value="F:GTPase activator activity"/>
    <property type="evidence" value="ECO:0007669"/>
    <property type="project" value="UniProtKB-KW"/>
</dbReference>
<dbReference type="GO" id="GO:0007165">
    <property type="term" value="P:signal transduction"/>
    <property type="evidence" value="ECO:0007669"/>
    <property type="project" value="InterPro"/>
</dbReference>
<dbReference type="SUPFAM" id="SSF48350">
    <property type="entry name" value="GTPase activation domain, GAP"/>
    <property type="match status" value="1"/>
</dbReference>
<evidence type="ECO:0000313" key="4">
    <source>
        <dbReference type="Proteomes" id="UP000194236"/>
    </source>
</evidence>
<dbReference type="CDD" id="cd00159">
    <property type="entry name" value="RhoGAP"/>
    <property type="match status" value="1"/>
</dbReference>
<sequence length="168" mass="18900">MEEYYVRDPEQIIVPHQKAAHILGQACPGCLTSAPSNSSITRLCTYIENSGGMVQEGLFRISGNAKLVDKLKHSFDNNGDAPLETDGDLAAAAALLKQFLRELPQPLIPNETQFLDVIRSLKNDHETCVLSLKALVSQLPDENYYTLRYLIRFLHRIAQRNEENRMTS</sequence>
<dbReference type="PROSITE" id="PS50238">
    <property type="entry name" value="RHOGAP"/>
    <property type="match status" value="1"/>
</dbReference>
<reference evidence="3 4" key="1">
    <citation type="submission" date="2017-03" db="EMBL/GenBank/DDBJ databases">
        <title>Genome Survey of Euroglyphus maynei.</title>
        <authorList>
            <person name="Arlian L.G."/>
            <person name="Morgan M.S."/>
            <person name="Rider S.D."/>
        </authorList>
    </citation>
    <scope>NUCLEOTIDE SEQUENCE [LARGE SCALE GENOMIC DNA]</scope>
    <source>
        <strain evidence="3">Arlian Lab</strain>
        <tissue evidence="3">Whole body</tissue>
    </source>
</reference>
<dbReference type="GO" id="GO:0005737">
    <property type="term" value="C:cytoplasm"/>
    <property type="evidence" value="ECO:0007669"/>
    <property type="project" value="TreeGrafter"/>
</dbReference>
<accession>A0A1Y3BAN1</accession>
<dbReference type="PANTHER" id="PTHR23176:SF129">
    <property type="entry name" value="RHO GTPASE ACTIVATING PROTEIN AT 16F, ISOFORM E-RELATED"/>
    <property type="match status" value="1"/>
</dbReference>
<dbReference type="Proteomes" id="UP000194236">
    <property type="component" value="Unassembled WGS sequence"/>
</dbReference>
<proteinExistence type="predicted"/>
<name>A0A1Y3BAN1_EURMA</name>
<evidence type="ECO:0000256" key="1">
    <source>
        <dbReference type="ARBA" id="ARBA00022468"/>
    </source>
</evidence>
<dbReference type="PANTHER" id="PTHR23176">
    <property type="entry name" value="RHO/RAC/CDC GTPASE-ACTIVATING PROTEIN"/>
    <property type="match status" value="1"/>
</dbReference>